<dbReference type="Proteomes" id="UP000091820">
    <property type="component" value="Unassembled WGS sequence"/>
</dbReference>
<feature type="transmembrane region" description="Helical" evidence="1">
    <location>
        <begin position="20"/>
        <end position="38"/>
    </location>
</feature>
<feature type="transmembrane region" description="Helical" evidence="1">
    <location>
        <begin position="82"/>
        <end position="107"/>
    </location>
</feature>
<dbReference type="AlphaFoldDB" id="A0A1A9WEP4"/>
<evidence type="ECO:0000313" key="2">
    <source>
        <dbReference type="EnsemblMetazoa" id="GBRI016914-PA"/>
    </source>
</evidence>
<keyword evidence="1" id="KW-1133">Transmembrane helix</keyword>
<organism evidence="2 3">
    <name type="scientific">Glossina brevipalpis</name>
    <dbReference type="NCBI Taxonomy" id="37001"/>
    <lineage>
        <taxon>Eukaryota</taxon>
        <taxon>Metazoa</taxon>
        <taxon>Ecdysozoa</taxon>
        <taxon>Arthropoda</taxon>
        <taxon>Hexapoda</taxon>
        <taxon>Insecta</taxon>
        <taxon>Pterygota</taxon>
        <taxon>Neoptera</taxon>
        <taxon>Endopterygota</taxon>
        <taxon>Diptera</taxon>
        <taxon>Brachycera</taxon>
        <taxon>Muscomorpha</taxon>
        <taxon>Hippoboscoidea</taxon>
        <taxon>Glossinidae</taxon>
        <taxon>Glossina</taxon>
    </lineage>
</organism>
<name>A0A1A9WEP4_9MUSC</name>
<evidence type="ECO:0000313" key="3">
    <source>
        <dbReference type="Proteomes" id="UP000091820"/>
    </source>
</evidence>
<reference evidence="2" key="2">
    <citation type="submission" date="2020-05" db="UniProtKB">
        <authorList>
            <consortium name="EnsemblMetazoa"/>
        </authorList>
    </citation>
    <scope>IDENTIFICATION</scope>
    <source>
        <strain evidence="2">IAEA</strain>
    </source>
</reference>
<proteinExistence type="predicted"/>
<accession>A0A1A9WEP4</accession>
<keyword evidence="1" id="KW-0472">Membrane</keyword>
<evidence type="ECO:0000256" key="1">
    <source>
        <dbReference type="SAM" id="Phobius"/>
    </source>
</evidence>
<dbReference type="EnsemblMetazoa" id="GBRI016914-RA">
    <property type="protein sequence ID" value="GBRI016914-PA"/>
    <property type="gene ID" value="GBRI016914"/>
</dbReference>
<keyword evidence="3" id="KW-1185">Reference proteome</keyword>
<protein>
    <submittedName>
        <fullName evidence="2">Uncharacterized protein</fullName>
    </submittedName>
</protein>
<keyword evidence="1" id="KW-0812">Transmembrane</keyword>
<sequence>MTLTTIRAYKDSEFSRRFPLRRRVVFLLAFNLVCFAFHELRFKERDVKNRVLKYCETHKCVGICNFPSTAYYTPENTYANKIYGPAVAACCLLSYAIVLLTVANSVLSMQGILPYSSLRFGTYRSTGHQVTRQKVGMII</sequence>
<reference evidence="3" key="1">
    <citation type="submission" date="2014-03" db="EMBL/GenBank/DDBJ databases">
        <authorList>
            <person name="Aksoy S."/>
            <person name="Warren W."/>
            <person name="Wilson R.K."/>
        </authorList>
    </citation>
    <scope>NUCLEOTIDE SEQUENCE [LARGE SCALE GENOMIC DNA]</scope>
    <source>
        <strain evidence="3">IAEA</strain>
    </source>
</reference>
<dbReference type="VEuPathDB" id="VectorBase:GBRI016914"/>